<keyword evidence="10" id="KW-1185">Reference proteome</keyword>
<dbReference type="InParanoid" id="D2VPM5"/>
<dbReference type="InterPro" id="IPR001258">
    <property type="entry name" value="NHL_repeat"/>
</dbReference>
<feature type="disulfide bond" evidence="3">
    <location>
        <begin position="1247"/>
        <end position="1256"/>
    </location>
</feature>
<evidence type="ECO:0000259" key="7">
    <source>
        <dbReference type="PROSITE" id="PS50011"/>
    </source>
</evidence>
<feature type="repeat" description="NHL" evidence="4">
    <location>
        <begin position="706"/>
        <end position="737"/>
    </location>
</feature>
<evidence type="ECO:0000256" key="6">
    <source>
        <dbReference type="SAM" id="SignalP"/>
    </source>
</evidence>
<dbReference type="eggNOG" id="KOG1225">
    <property type="taxonomic scope" value="Eukaryota"/>
</dbReference>
<feature type="repeat" description="NHL" evidence="4">
    <location>
        <begin position="590"/>
        <end position="625"/>
    </location>
</feature>
<sequence length="2807" mass="306701">MKVVLLAILLCIVMSAKFIDTQSLLLYNITTIAGGGSVVGDGLLATNAQLAIPAGVAISSIGEIIIADSNNNRIRKISTNGYISTIAGTGSASFGGDGGLAINAQLNSPSAVSISSNGDMYISDTGNQRIRKISTNGYISTIAGSGTGGYSGDGGLATSAQLYYPKGVAISPSNEIYIADTYNHRIRKVNTNGYISTVAGSGTGGYGGDGGLATSAQVNYPFSVSISSTGEIYIADYYNQRIRKVTTYGFISTVAGSGTAGYSGDGGLATSAQLYYPLGVSISSAGEIYIADYYNHRIRKVTTSGYISTIAGTTYGFSGDGGLATSAQLYYPNGVSTGSNGEIFIADTYNYRIRKINTSGYISTIAGTSSFGNNIPATGANIAPTGSPTLNNGKIVFADTSGQVRQVDLTTNIISTLGGTVGSTTIVQAFYNPTCAKYYKTDLYILYSNYYLDKVTSVASKVAGTGTLNGYGGDGNLATSARLNYPYGTAFSSNGDMYIADTNNNRIRKVTTSGYISTVAGSGTGGYSGDGGLATSAQLNYPRSVAISSSGEIYIADFNNHRIRKINISGYISTIAGTGSVGYSGDGGLATNAQLYYPQTVAVSSSGEIYIADAYNHRIRKINTSGYISTIAGTGSVGYSGDGGLATSAQLYYPFSVAISSVGEIYIADTYNHRIRKINTSGYISTISGTGSGGYSGDGGLATSAQLNYPFSVAVSSVGEIYIVDTNNYRIRKINTSGYISTIAGTGTGGYNGDSILATSAQLNYPYGLTISSTSEIIVADYYNHRIRKINTSGYISTIAGGFGDGDMATTSFISAYSFEFTLNGEIIIADSNNHRIRKITTLGYISTISGTGTAGYNGDEILATNSQLNNPNGIALSSNSEIYIADTNNHRIRKVNASGYISTIAGTGTGGYNGDGVLATSAQLNYPNGIAIQENGEILIADNNNHRIRKIRTNGYISTIAGSGIGGFTDNTVATSAQLENPLGVAIGSNKEIFLTDSTNKRIRKLIPWCSENGILINGTCEYQCFGETNKNSTVCSGRGNCIGNDQCNCTTPQYFGSKCNQFYCYGLLNAMSNVCSSQGSCNSPNNCTCFKGHYGETCQYFYCNSIPFNSSAACLGRGSCISYNNCTCQQDYAGNDCQYFYCGNRLNNDGTVCSAHGNCISPHNCSCDSGFYGSNCEQFDCYGINNLNASVCSRNGYCSSPNNCKCDLGYYGNSCEMYNCYDIPKTDPSVCSGQGLCSSYNNCTCQQNYSGVNCENFHCYGISKIESTVCSSHGTCLALNNCSCIDEYFGNNCDQFKCYGVNFMNNSVCSGRGQCISPNYCKCDLGYYGNNCEMYDCYGLSKNNTNVCSGHGTCISLNNCTCRDGYYDSKCGSFNCAGEKFIGQNLCQNNGSCTGPGNCECPIQYGGARCEYFKCYSFTSNDPQVCGGHGTCYNYNHCTCSQNWFGKDCSVTTCFSTPSNSSSVCGGRGNCTDYNQCSCNIGYRGNECEHTVCYDKIESDSSVCSGKGLCLSPNNCTCETGFVGSECQYHEVYLNTSSAIIFSFHNSLMKLLPNESEQFSCSDIFEESEIDKFGESSSFICQWRRKSLQIHLGFDYAIGHNSIIQTKFNFSLRVYTLSNEASSPTCSFGYSLTETSPLLDIVIRLNCDDNFHGFKKLRTDWSCDQCTNSVSSLLNNYSNRSSIYIPISYMNSLTPIQGYKIINLQTSFSSEIYSTKSINKEVKVQSYAKSLPPSYYWLSDNYAGKTYSCIAHNCILETSLNSLNSSISYSFSGFFSLLNNDLNSKQMVRMINDYSGGVLDSEFNSNMQVFGVQLKTYVYLPLSIDSFKYSTFTNLDFVMAGVNRTYSINSDSLVTVTLVTDDPYISKYTLSDYLEYTWKCYMVSSSNRSLLLTDNLCSSIENTRSYLMLDITKMSLKEGSYVISASISSTKYFVTTVYNYAGFIELLDISNESPKITTDYLPAITPSHNNIYLRSVVNSSSEVSFAWNLKHGYLNVDENIEDFLQRNTIYTNIIDNNVEIILNVDNKYIIPGESYEFELSTKNSKGYANVSISTRVDFSPRLSCDVENLKNDANITSFESLISITCVKLPYESISSFVMEFYSQNERLGVISNTPKKSLVTRVPYYAQDGIITLVVKLQNLYGSIGVFRKNIKIGLPNYLSNDNTIISRVTYSLNQFQNIKNSQPVKMEVSNEINTLLSLLIQNETLSKFSENVVKQLNSAQLTSFNTMLREMIILTKSLQDITYRVDERVIQLTLPVVSKICNILKITLDTSSLSSFALDVEKWLDWIYSGMDKALNYYQTNIYKDLLDNYHLQEIESLQNILSTIYQSNFEQQYKFYKYNLQYIKLTGSNTDNSSLVENIEYSNLLNAKAISLSISNFKVDMKLPNDFTNQISLQSKSKLFYSIRSFSNTGATNLLQEKPVVDLSLYDASYNIINVKNINPPIVFKFQGLITNNKTGINTTCIYYDTTLSKWSTIGLETYTTITKRTDDFIYFDMECRSSHLSVFSVQEVDYNSPITPITAISSNRSSRDESSTILTIILSTVLPISLLILVFIIILVVFMILLFRNKQKKANELANTTNIELSISDFPSEGSMFIQPLTSISSNGTASESFNPLSRYSNLVRIGQGSFGSVFKAFDNKSDSVKAIKVIRYNSMEELNNFMKEGTQLMNVKHPYILRVNEFFVSKDQLLCIDMDFYELGDLVRLTNVDFDCSEKLIKQIIFQMCQALDYIHSNMKIIHRDIKPSNIFVKSLENDNIHIIVADFGLAKANTTSTNNSYAGTPIFMVSFFNSSLIINKFSLLNLA</sequence>
<feature type="signal peptide" evidence="6">
    <location>
        <begin position="1"/>
        <end position="21"/>
    </location>
</feature>
<feature type="domain" description="EGF-like" evidence="8">
    <location>
        <begin position="1374"/>
        <end position="1413"/>
    </location>
</feature>
<keyword evidence="5" id="KW-1133">Transmembrane helix</keyword>
<dbReference type="eggNOG" id="KOG0597">
    <property type="taxonomic scope" value="Eukaryota"/>
</dbReference>
<feature type="chain" id="PRO_5003037787" evidence="6">
    <location>
        <begin position="22"/>
        <end position="2807"/>
    </location>
</feature>
<dbReference type="Gene3D" id="1.10.510.10">
    <property type="entry name" value="Transferase(Phosphotransferase) domain 1"/>
    <property type="match status" value="1"/>
</dbReference>
<feature type="repeat" description="NHL" evidence="4">
    <location>
        <begin position="856"/>
        <end position="899"/>
    </location>
</feature>
<evidence type="ECO:0000256" key="4">
    <source>
        <dbReference type="PROSITE-ProRule" id="PRU00504"/>
    </source>
</evidence>
<dbReference type="PANTHER" id="PTHR46388:SF2">
    <property type="entry name" value="NHL REPEAT-CONTAINING PROTEIN 2"/>
    <property type="match status" value="1"/>
</dbReference>
<dbReference type="EMBL" id="GG738887">
    <property type="protein sequence ID" value="EFC41150.1"/>
    <property type="molecule type" value="Genomic_DNA"/>
</dbReference>
<feature type="disulfide bond" evidence="3">
    <location>
        <begin position="1520"/>
        <end position="1529"/>
    </location>
</feature>
<feature type="repeat" description="NHL" evidence="4">
    <location>
        <begin position="45"/>
        <end position="80"/>
    </location>
</feature>
<evidence type="ECO:0000313" key="10">
    <source>
        <dbReference type="Proteomes" id="UP000006671"/>
    </source>
</evidence>
<reference evidence="9 10" key="1">
    <citation type="journal article" date="2010" name="Cell">
        <title>The genome of Naegleria gruberi illuminates early eukaryotic versatility.</title>
        <authorList>
            <person name="Fritz-Laylin L.K."/>
            <person name="Prochnik S.E."/>
            <person name="Ginger M.L."/>
            <person name="Dacks J.B."/>
            <person name="Carpenter M.L."/>
            <person name="Field M.C."/>
            <person name="Kuo A."/>
            <person name="Paredez A."/>
            <person name="Chapman J."/>
            <person name="Pham J."/>
            <person name="Shu S."/>
            <person name="Neupane R."/>
            <person name="Cipriano M."/>
            <person name="Mancuso J."/>
            <person name="Tu H."/>
            <person name="Salamov A."/>
            <person name="Lindquist E."/>
            <person name="Shapiro H."/>
            <person name="Lucas S."/>
            <person name="Grigoriev I.V."/>
            <person name="Cande W.Z."/>
            <person name="Fulton C."/>
            <person name="Rokhsar D.S."/>
            <person name="Dawson S.C."/>
        </authorList>
    </citation>
    <scope>NUCLEOTIDE SEQUENCE [LARGE SCALE GENOMIC DNA]</scope>
    <source>
        <strain evidence="9 10">NEG-M</strain>
    </source>
</reference>
<keyword evidence="1" id="KW-0677">Repeat</keyword>
<dbReference type="InterPro" id="IPR011042">
    <property type="entry name" value="6-blade_b-propeller_TolB-like"/>
</dbReference>
<dbReference type="PROSITE" id="PS00108">
    <property type="entry name" value="PROTEIN_KINASE_ST"/>
    <property type="match status" value="1"/>
</dbReference>
<dbReference type="eggNOG" id="KOG4659">
    <property type="taxonomic scope" value="Eukaryota"/>
</dbReference>
<feature type="disulfide bond" evidence="3">
    <location>
        <begin position="1169"/>
        <end position="1178"/>
    </location>
</feature>
<feature type="domain" description="EGF-like" evidence="8">
    <location>
        <begin position="1224"/>
        <end position="1257"/>
    </location>
</feature>
<proteinExistence type="predicted"/>
<dbReference type="SMART" id="SM00181">
    <property type="entry name" value="EGF"/>
    <property type="match status" value="12"/>
</dbReference>
<dbReference type="PANTHER" id="PTHR46388">
    <property type="entry name" value="NHL REPEAT-CONTAINING PROTEIN 2"/>
    <property type="match status" value="1"/>
</dbReference>
<feature type="repeat" description="NHL" evidence="4">
    <location>
        <begin position="273"/>
        <end position="304"/>
    </location>
</feature>
<dbReference type="Gene3D" id="2.120.10.30">
    <property type="entry name" value="TolB, C-terminal domain"/>
    <property type="match status" value="8"/>
</dbReference>
<dbReference type="SMART" id="SM00220">
    <property type="entry name" value="S_TKc"/>
    <property type="match status" value="1"/>
</dbReference>
<feature type="domain" description="Protein kinase" evidence="7">
    <location>
        <begin position="2622"/>
        <end position="2807"/>
    </location>
</feature>
<dbReference type="InterPro" id="IPR000742">
    <property type="entry name" value="EGF"/>
</dbReference>
<feature type="domain" description="EGF-like" evidence="8">
    <location>
        <begin position="1452"/>
        <end position="1491"/>
    </location>
</feature>
<evidence type="ECO:0000259" key="8">
    <source>
        <dbReference type="PROSITE" id="PS50026"/>
    </source>
</evidence>
<evidence type="ECO:0000313" key="9">
    <source>
        <dbReference type="EMBL" id="EFC41150.1"/>
    </source>
</evidence>
<feature type="repeat" description="NHL" evidence="4">
    <location>
        <begin position="538"/>
        <end position="569"/>
    </location>
</feature>
<keyword evidence="5" id="KW-0812">Transmembrane</keyword>
<dbReference type="InterPro" id="IPR013111">
    <property type="entry name" value="EGF_extracell"/>
</dbReference>
<dbReference type="Gene3D" id="2.10.25.10">
    <property type="entry name" value="Laminin"/>
    <property type="match status" value="6"/>
</dbReference>
<evidence type="ECO:0000256" key="5">
    <source>
        <dbReference type="SAM" id="Phobius"/>
    </source>
</evidence>
<evidence type="ECO:0000256" key="1">
    <source>
        <dbReference type="ARBA" id="ARBA00022737"/>
    </source>
</evidence>
<gene>
    <name evidence="9" type="ORF">NAEGRDRAFT_70916</name>
</gene>
<dbReference type="OrthoDB" id="283575at2759"/>
<feature type="disulfide bond" evidence="3">
    <location>
        <begin position="1325"/>
        <end position="1334"/>
    </location>
</feature>
<keyword evidence="5" id="KW-0472">Membrane</keyword>
<feature type="domain" description="EGF-like" evidence="8">
    <location>
        <begin position="1135"/>
        <end position="1179"/>
    </location>
</feature>
<dbReference type="GO" id="GO:0005524">
    <property type="term" value="F:ATP binding"/>
    <property type="evidence" value="ECO:0007669"/>
    <property type="project" value="InterPro"/>
</dbReference>
<dbReference type="SUPFAM" id="SSF101898">
    <property type="entry name" value="NHL repeat"/>
    <property type="match status" value="3"/>
</dbReference>
<dbReference type="PROSITE" id="PS01186">
    <property type="entry name" value="EGF_2"/>
    <property type="match status" value="5"/>
</dbReference>
<dbReference type="InterPro" id="IPR011009">
    <property type="entry name" value="Kinase-like_dom_sf"/>
</dbReference>
<feature type="repeat" description="NHL" evidence="4">
    <location>
        <begin position="161"/>
        <end position="192"/>
    </location>
</feature>
<dbReference type="VEuPathDB" id="AmoebaDB:NAEGRDRAFT_70916"/>
<organism evidence="10">
    <name type="scientific">Naegleria gruberi</name>
    <name type="common">Amoeba</name>
    <dbReference type="NCBI Taxonomy" id="5762"/>
    <lineage>
        <taxon>Eukaryota</taxon>
        <taxon>Discoba</taxon>
        <taxon>Heterolobosea</taxon>
        <taxon>Tetramitia</taxon>
        <taxon>Eutetramitia</taxon>
        <taxon>Vahlkampfiidae</taxon>
        <taxon>Naegleria</taxon>
    </lineage>
</organism>
<dbReference type="RefSeq" id="XP_002673894.1">
    <property type="nucleotide sequence ID" value="XM_002673848.1"/>
</dbReference>
<dbReference type="Proteomes" id="UP000006671">
    <property type="component" value="Unassembled WGS sequence"/>
</dbReference>
<dbReference type="InterPro" id="IPR056822">
    <property type="entry name" value="TEN_NHL"/>
</dbReference>
<dbReference type="InterPro" id="IPR008271">
    <property type="entry name" value="Ser/Thr_kinase_AS"/>
</dbReference>
<feature type="repeat" description="NHL" evidence="4">
    <location>
        <begin position="924"/>
        <end position="955"/>
    </location>
</feature>
<feature type="domain" description="EGF-like" evidence="8">
    <location>
        <begin position="1497"/>
        <end position="1530"/>
    </location>
</feature>
<feature type="repeat" description="NHL" evidence="4">
    <location>
        <begin position="762"/>
        <end position="793"/>
    </location>
</feature>
<name>D2VPM5_NAEGR</name>
<keyword evidence="6" id="KW-0732">Signal</keyword>
<dbReference type="Pfam" id="PF25021">
    <property type="entry name" value="TEN_NHL"/>
    <property type="match status" value="6"/>
</dbReference>
<dbReference type="eggNOG" id="KOG2177">
    <property type="taxonomic scope" value="Eukaryota"/>
</dbReference>
<feature type="disulfide bond" evidence="3">
    <location>
        <begin position="1481"/>
        <end position="1490"/>
    </location>
</feature>
<dbReference type="SUPFAM" id="SSF56112">
    <property type="entry name" value="Protein kinase-like (PK-like)"/>
    <property type="match status" value="1"/>
</dbReference>
<dbReference type="PROSITE" id="PS00022">
    <property type="entry name" value="EGF_1"/>
    <property type="match status" value="9"/>
</dbReference>
<dbReference type="SUPFAM" id="SSF63825">
    <property type="entry name" value="YWTD domain"/>
    <property type="match status" value="1"/>
</dbReference>
<dbReference type="PROSITE" id="PS50011">
    <property type="entry name" value="PROTEIN_KINASE_DOM"/>
    <property type="match status" value="1"/>
</dbReference>
<dbReference type="PROSITE" id="PS51125">
    <property type="entry name" value="NHL"/>
    <property type="match status" value="11"/>
</dbReference>
<comment type="caution">
    <text evidence="3">Lacks conserved residue(s) required for the propagation of feature annotation.</text>
</comment>
<dbReference type="Pfam" id="PF01436">
    <property type="entry name" value="NHL"/>
    <property type="match status" value="5"/>
</dbReference>
<feature type="repeat" description="NHL" evidence="4">
    <location>
        <begin position="650"/>
        <end position="681"/>
    </location>
</feature>
<dbReference type="CDD" id="cd14953">
    <property type="entry name" value="NHL_like_1"/>
    <property type="match status" value="3"/>
</dbReference>
<dbReference type="Pfam" id="PF07974">
    <property type="entry name" value="EGF_2"/>
    <property type="match status" value="2"/>
</dbReference>
<dbReference type="GeneID" id="8855016"/>
<feature type="domain" description="EGF-like" evidence="8">
    <location>
        <begin position="1302"/>
        <end position="1335"/>
    </location>
</feature>
<evidence type="ECO:0000256" key="3">
    <source>
        <dbReference type="PROSITE-ProRule" id="PRU00076"/>
    </source>
</evidence>
<dbReference type="OMA" id="TSAQLYY"/>
<evidence type="ECO:0000256" key="2">
    <source>
        <dbReference type="ARBA" id="ARBA00023157"/>
    </source>
</evidence>
<keyword evidence="2 3" id="KW-1015">Disulfide bond</keyword>
<accession>D2VPM5</accession>
<dbReference type="STRING" id="5762.D2VPM5"/>
<feature type="repeat" description="NHL" evidence="4">
    <location>
        <begin position="328"/>
        <end position="359"/>
    </location>
</feature>
<feature type="disulfide bond" evidence="3">
    <location>
        <begin position="1403"/>
        <end position="1412"/>
    </location>
</feature>
<dbReference type="GO" id="GO:0004672">
    <property type="term" value="F:protein kinase activity"/>
    <property type="evidence" value="ECO:0007669"/>
    <property type="project" value="InterPro"/>
</dbReference>
<keyword evidence="3" id="KW-0245">EGF-like domain</keyword>
<protein>
    <submittedName>
        <fullName evidence="9">Predicted protein</fullName>
    </submittedName>
</protein>
<dbReference type="KEGG" id="ngr:NAEGRDRAFT_70916"/>
<feature type="transmembrane region" description="Helical" evidence="5">
    <location>
        <begin position="2539"/>
        <end position="2569"/>
    </location>
</feature>
<dbReference type="PROSITE" id="PS50026">
    <property type="entry name" value="EGF_3"/>
    <property type="match status" value="6"/>
</dbReference>
<dbReference type="Pfam" id="PF00069">
    <property type="entry name" value="Pkinase"/>
    <property type="match status" value="1"/>
</dbReference>
<dbReference type="InterPro" id="IPR000719">
    <property type="entry name" value="Prot_kinase_dom"/>
</dbReference>